<accession>A0A239TK31</accession>
<dbReference type="GeneID" id="78506897"/>
<dbReference type="eggNOG" id="COG0441">
    <property type="taxonomic scope" value="Bacteria"/>
</dbReference>
<dbReference type="SUPFAM" id="SSF52540">
    <property type="entry name" value="P-loop containing nucleoside triphosphate hydrolases"/>
    <property type="match status" value="1"/>
</dbReference>
<dbReference type="InterPro" id="IPR018163">
    <property type="entry name" value="Thr/Ala-tRNA-synth_IIc_edit"/>
</dbReference>
<gene>
    <name evidence="2" type="primary">udk</name>
    <name evidence="2" type="ORF">SAMEA4364220_00877</name>
</gene>
<dbReference type="RefSeq" id="WP_027890730.1">
    <property type="nucleotide sequence ID" value="NZ_LT906446.1"/>
</dbReference>
<proteinExistence type="predicted"/>
<dbReference type="GO" id="GO:0004849">
    <property type="term" value="F:uridine kinase activity"/>
    <property type="evidence" value="ECO:0007669"/>
    <property type="project" value="UniProtKB-EC"/>
</dbReference>
<dbReference type="EMBL" id="LT906446">
    <property type="protein sequence ID" value="SNU98137.1"/>
    <property type="molecule type" value="Genomic_DNA"/>
</dbReference>
<feature type="domain" description="Phosphoribulokinase/uridine kinase" evidence="1">
    <location>
        <begin position="277"/>
        <end position="474"/>
    </location>
</feature>
<dbReference type="InterPro" id="IPR027417">
    <property type="entry name" value="P-loop_NTPase"/>
</dbReference>
<dbReference type="Pfam" id="PF00485">
    <property type="entry name" value="PRK"/>
    <property type="match status" value="1"/>
</dbReference>
<reference evidence="2 3" key="1">
    <citation type="submission" date="2017-06" db="EMBL/GenBank/DDBJ databases">
        <authorList>
            <consortium name="Pathogen Informatics"/>
        </authorList>
    </citation>
    <scope>NUCLEOTIDE SEQUENCE [LARGE SCALE GENOMIC DNA]</scope>
    <source>
        <strain evidence="2 3">NCTC10570</strain>
    </source>
</reference>
<dbReference type="AlphaFoldDB" id="A0A239TK31"/>
<dbReference type="Gene3D" id="3.30.980.10">
    <property type="entry name" value="Threonyl-trna Synthetase, Chain A, domain 2"/>
    <property type="match status" value="1"/>
</dbReference>
<sequence>MLLPKKYPLVEIAKQKQKEHKALITAVKIDNVLRDLQTDITPNSQIEFIDMTQEDGVLAYQRSVLFIMIASVNLLYPDKEVVVEHSVNNGVYCELLPKGDLTAEKVANIEAKMREFIEKKKDIYKVSLPREDVIALFRESQQIEKSKLIETLKQDVVSLYYCSGYYDYLYGPMLYNTSLLDKFALDFYNPGLILRTPLKDNPDEVPPMMKQRKLSMILSEADRWADILKCNYVTNLNNYIKENRSGDIIRISEALHEKKIAQIADHIVEDTEHLRLILIAGPSSSGKTTFAQRLRIQLLVNGLNPTSISLDDYFLDRELTPKNEHGEYDFESLYALDLDLFNKHMLALLNGEAVEIPVYNFATGYREWKNHIVQVEKNQPIIIEGIHGLNDELTKAIPNNMKYKIYISALTQLAIDGHNRIPTTVARIIRRIVRDNQFRGAHPLKTIRQWSEVRNGENKNIFPYQENADVMFNSALIYELGVLKKYARPLLMKIDANLPEYNVSKRLIDFLDYFDDIYNEDDIPNNSILREFIGKSCFF</sequence>
<dbReference type="InterPro" id="IPR006083">
    <property type="entry name" value="PRK/URK"/>
</dbReference>
<protein>
    <submittedName>
        <fullName evidence="2">Uridine kinase</fullName>
        <ecNumber evidence="2">2.7.1.48</ecNumber>
    </submittedName>
</protein>
<evidence type="ECO:0000313" key="2">
    <source>
        <dbReference type="EMBL" id="SNU98137.1"/>
    </source>
</evidence>
<dbReference type="EC" id="2.7.1.48" evidence="2"/>
<dbReference type="PANTHER" id="PTHR10285">
    <property type="entry name" value="URIDINE KINASE"/>
    <property type="match status" value="1"/>
</dbReference>
<keyword evidence="2" id="KW-0418">Kinase</keyword>
<dbReference type="Gene3D" id="3.40.50.300">
    <property type="entry name" value="P-loop containing nucleotide triphosphate hydrolases"/>
    <property type="match status" value="1"/>
</dbReference>
<name>A0A239TK31_9FIRM</name>
<evidence type="ECO:0000259" key="1">
    <source>
        <dbReference type="Pfam" id="PF00485"/>
    </source>
</evidence>
<dbReference type="SUPFAM" id="SSF55186">
    <property type="entry name" value="ThrRS/AlaRS common domain"/>
    <property type="match status" value="1"/>
</dbReference>
<evidence type="ECO:0000313" key="3">
    <source>
        <dbReference type="Proteomes" id="UP000215383"/>
    </source>
</evidence>
<dbReference type="CDD" id="cd02028">
    <property type="entry name" value="UMPK_like"/>
    <property type="match status" value="1"/>
</dbReference>
<dbReference type="Proteomes" id="UP000215383">
    <property type="component" value="Chromosome 1"/>
</dbReference>
<dbReference type="PRINTS" id="PR00988">
    <property type="entry name" value="URIDINKINASE"/>
</dbReference>
<keyword evidence="3" id="KW-1185">Reference proteome</keyword>
<keyword evidence="2" id="KW-0808">Transferase</keyword>
<dbReference type="GO" id="GO:0005524">
    <property type="term" value="F:ATP binding"/>
    <property type="evidence" value="ECO:0007669"/>
    <property type="project" value="InterPro"/>
</dbReference>
<dbReference type="eggNOG" id="COG0572">
    <property type="taxonomic scope" value="Bacteria"/>
</dbReference>
<organism evidence="2 3">
    <name type="scientific">Megamonas hypermegale</name>
    <dbReference type="NCBI Taxonomy" id="158847"/>
    <lineage>
        <taxon>Bacteria</taxon>
        <taxon>Bacillati</taxon>
        <taxon>Bacillota</taxon>
        <taxon>Negativicutes</taxon>
        <taxon>Selenomonadales</taxon>
        <taxon>Selenomonadaceae</taxon>
        <taxon>Megamonas</taxon>
    </lineage>
</organism>